<organism evidence="3 4">
    <name type="scientific">Ustilago trichophora</name>
    <dbReference type="NCBI Taxonomy" id="86804"/>
    <lineage>
        <taxon>Eukaryota</taxon>
        <taxon>Fungi</taxon>
        <taxon>Dikarya</taxon>
        <taxon>Basidiomycota</taxon>
        <taxon>Ustilaginomycotina</taxon>
        <taxon>Ustilaginomycetes</taxon>
        <taxon>Ustilaginales</taxon>
        <taxon>Ustilaginaceae</taxon>
        <taxon>Ustilago</taxon>
    </lineage>
</organism>
<evidence type="ECO:0000256" key="2">
    <source>
        <dbReference type="SAM" id="SignalP"/>
    </source>
</evidence>
<reference evidence="3 4" key="1">
    <citation type="submission" date="2018-03" db="EMBL/GenBank/DDBJ databases">
        <authorList>
            <person name="Guldener U."/>
        </authorList>
    </citation>
    <scope>NUCLEOTIDE SEQUENCE [LARGE SCALE GENOMIC DNA]</scope>
    <source>
        <strain evidence="3 4">NBRC100155</strain>
    </source>
</reference>
<dbReference type="EMBL" id="OOIN01000021">
    <property type="protein sequence ID" value="SPO28161.1"/>
    <property type="molecule type" value="Genomic_DNA"/>
</dbReference>
<dbReference type="Proteomes" id="UP000324022">
    <property type="component" value="Unassembled WGS sequence"/>
</dbReference>
<proteinExistence type="predicted"/>
<feature type="region of interest" description="Disordered" evidence="1">
    <location>
        <begin position="37"/>
        <end position="84"/>
    </location>
</feature>
<feature type="signal peptide" evidence="2">
    <location>
        <begin position="1"/>
        <end position="27"/>
    </location>
</feature>
<dbReference type="AlphaFoldDB" id="A0A5C3EEV0"/>
<name>A0A5C3EEV0_9BASI</name>
<evidence type="ECO:0000313" key="3">
    <source>
        <dbReference type="EMBL" id="SPO28161.1"/>
    </source>
</evidence>
<feature type="compositionally biased region" description="Low complexity" evidence="1">
    <location>
        <begin position="37"/>
        <end position="51"/>
    </location>
</feature>
<keyword evidence="2" id="KW-0732">Signal</keyword>
<accession>A0A5C3EEV0</accession>
<sequence>MTFFDRVPRFVLVHVIVLTMLASLCLTAPAFTGLSAGPSTGPPTGSSTGTSVDPFPGSSTGPKRKLQPSLATIPSGVTWDPYQPPKSFDPRTHHVELDIEGKTPYVQPRPENALRDLHNQGSWWSKWMPWSKPQPSGPVTTVKSRQDLLQALNHRSKEMYDKALTLHPVNTGRLEVIRLPGNGWDAQAFEAMQLRQKGRPFLVATADNTVLYADGKRNILKATEEETVSALTYLNYARLPTVEAPTHTRQAAPEVAAQEAGVKRSAYEEWKASRNARYPRVDEEAAVRVAQEAPAGEIVAQARPGLGWMDRLTQGAKSWFGSAYRGFRALKPV</sequence>
<evidence type="ECO:0000256" key="1">
    <source>
        <dbReference type="SAM" id="MobiDB-lite"/>
    </source>
</evidence>
<evidence type="ECO:0000313" key="4">
    <source>
        <dbReference type="Proteomes" id="UP000324022"/>
    </source>
</evidence>
<evidence type="ECO:0008006" key="5">
    <source>
        <dbReference type="Google" id="ProtNLM"/>
    </source>
</evidence>
<feature type="chain" id="PRO_5022913011" description="Secreted protein" evidence="2">
    <location>
        <begin position="28"/>
        <end position="333"/>
    </location>
</feature>
<protein>
    <recommendedName>
        <fullName evidence="5">Secreted protein</fullName>
    </recommendedName>
</protein>
<gene>
    <name evidence="3" type="ORF">UTRI_04547_B</name>
</gene>
<keyword evidence="4" id="KW-1185">Reference proteome</keyword>